<evidence type="ECO:0000313" key="5">
    <source>
        <dbReference type="Proteomes" id="UP000031668"/>
    </source>
</evidence>
<keyword evidence="3" id="KW-0472">Membrane</keyword>
<feature type="disulfide bond" evidence="2">
    <location>
        <begin position="159"/>
        <end position="177"/>
    </location>
</feature>
<dbReference type="Gene3D" id="4.10.400.10">
    <property type="entry name" value="Low-density Lipoprotein Receptor"/>
    <property type="match status" value="1"/>
</dbReference>
<dbReference type="PROSITE" id="PS50068">
    <property type="entry name" value="LDLRA_2"/>
    <property type="match status" value="1"/>
</dbReference>
<keyword evidence="4" id="KW-0449">Lipoprotein</keyword>
<evidence type="ECO:0000313" key="4">
    <source>
        <dbReference type="EMBL" id="KII70683.1"/>
    </source>
</evidence>
<dbReference type="Proteomes" id="UP000031668">
    <property type="component" value="Unassembled WGS sequence"/>
</dbReference>
<keyword evidence="3" id="KW-0812">Transmembrane</keyword>
<evidence type="ECO:0000256" key="2">
    <source>
        <dbReference type="PROSITE-ProRule" id="PRU00124"/>
    </source>
</evidence>
<organism evidence="4 5">
    <name type="scientific">Thelohanellus kitauei</name>
    <name type="common">Myxosporean</name>
    <dbReference type="NCBI Taxonomy" id="669202"/>
    <lineage>
        <taxon>Eukaryota</taxon>
        <taxon>Metazoa</taxon>
        <taxon>Cnidaria</taxon>
        <taxon>Myxozoa</taxon>
        <taxon>Myxosporea</taxon>
        <taxon>Bivalvulida</taxon>
        <taxon>Platysporina</taxon>
        <taxon>Myxobolidae</taxon>
        <taxon>Thelohanellus</taxon>
    </lineage>
</organism>
<comment type="caution">
    <text evidence="2">Lacks conserved residue(s) required for the propagation of feature annotation.</text>
</comment>
<evidence type="ECO:0000256" key="1">
    <source>
        <dbReference type="ARBA" id="ARBA00023157"/>
    </source>
</evidence>
<proteinExistence type="predicted"/>
<dbReference type="SUPFAM" id="SSF57424">
    <property type="entry name" value="LDL receptor-like module"/>
    <property type="match status" value="1"/>
</dbReference>
<name>A0A0C2JMU7_THEKT</name>
<dbReference type="CDD" id="cd00112">
    <property type="entry name" value="LDLa"/>
    <property type="match status" value="1"/>
</dbReference>
<dbReference type="InterPro" id="IPR023415">
    <property type="entry name" value="LDLR_class-A_CS"/>
</dbReference>
<dbReference type="InterPro" id="IPR036055">
    <property type="entry name" value="LDL_receptor-like_sf"/>
</dbReference>
<dbReference type="EMBL" id="JWZT01001996">
    <property type="protein sequence ID" value="KII70683.1"/>
    <property type="molecule type" value="Genomic_DNA"/>
</dbReference>
<comment type="caution">
    <text evidence="4">The sequence shown here is derived from an EMBL/GenBank/DDBJ whole genome shotgun (WGS) entry which is preliminary data.</text>
</comment>
<sequence length="281" mass="32172">MPICSEFGSEIVQTFIEFDRFKGYFLESKHVLEITTFVKHHMIMHSLDRIYNVSDFVVYDDNLYFLSSGKLMYRNVSHLNQSISLVDDLNFNRLILYRVILRDNKQLCEVSNCQFMCYPISLDQVMCGCPSNMVKVLNKCECPKGNKDCLMPLCAGFFCKNSKCLLNNVRCNGVDDCNDNSDEVDCPKKCSFQNHLCDGECVSKDIVCKTRFNHTNNVPNHDTPKGKLVGRSYTLLKVCLALLVCLSVIFQVAAIRRSRLRNYIQMAATFEGESDDVMMES</sequence>
<feature type="transmembrane region" description="Helical" evidence="3">
    <location>
        <begin position="235"/>
        <end position="255"/>
    </location>
</feature>
<dbReference type="PROSITE" id="PS01209">
    <property type="entry name" value="LDLRA_1"/>
    <property type="match status" value="1"/>
</dbReference>
<reference evidence="4 5" key="1">
    <citation type="journal article" date="2014" name="Genome Biol. Evol.">
        <title>The genome of the myxosporean Thelohanellus kitauei shows adaptations to nutrient acquisition within its fish host.</title>
        <authorList>
            <person name="Yang Y."/>
            <person name="Xiong J."/>
            <person name="Zhou Z."/>
            <person name="Huo F."/>
            <person name="Miao W."/>
            <person name="Ran C."/>
            <person name="Liu Y."/>
            <person name="Zhang J."/>
            <person name="Feng J."/>
            <person name="Wang M."/>
            <person name="Wang M."/>
            <person name="Wang L."/>
            <person name="Yao B."/>
        </authorList>
    </citation>
    <scope>NUCLEOTIDE SEQUENCE [LARGE SCALE GENOMIC DNA]</scope>
    <source>
        <strain evidence="4">Wuqing</strain>
    </source>
</reference>
<keyword evidence="1 2" id="KW-1015">Disulfide bond</keyword>
<accession>A0A0C2JMU7</accession>
<dbReference type="OrthoDB" id="5946163at2759"/>
<dbReference type="Pfam" id="PF00057">
    <property type="entry name" value="Ldl_recept_a"/>
    <property type="match status" value="1"/>
</dbReference>
<dbReference type="InterPro" id="IPR002172">
    <property type="entry name" value="LDrepeatLR_classA_rpt"/>
</dbReference>
<evidence type="ECO:0000256" key="3">
    <source>
        <dbReference type="SAM" id="Phobius"/>
    </source>
</evidence>
<keyword evidence="3" id="KW-1133">Transmembrane helix</keyword>
<feature type="disulfide bond" evidence="2">
    <location>
        <begin position="171"/>
        <end position="186"/>
    </location>
</feature>
<protein>
    <submittedName>
        <fullName evidence="4">Low-density lipoprotein receptor-related protein 2</fullName>
    </submittedName>
</protein>
<keyword evidence="5" id="KW-1185">Reference proteome</keyword>
<dbReference type="AlphaFoldDB" id="A0A0C2JMU7"/>
<gene>
    <name evidence="4" type="ORF">RF11_10614</name>
</gene>
<keyword evidence="4" id="KW-0675">Receptor</keyword>
<dbReference type="SMART" id="SM00192">
    <property type="entry name" value="LDLa"/>
    <property type="match status" value="1"/>
</dbReference>